<dbReference type="Proteomes" id="UP000718281">
    <property type="component" value="Unassembled WGS sequence"/>
</dbReference>
<accession>A0A935CDN2</accession>
<dbReference type="AlphaFoldDB" id="A0A935CDN2"/>
<evidence type="ECO:0000313" key="2">
    <source>
        <dbReference type="EMBL" id="MBK6301069.1"/>
    </source>
</evidence>
<sequence>MDPAVLARLASGPGRALLDSLEGYAADSALALSTRLRAAGHEPELVTAVLAQARLRGLAVEKFGAAAGGMLFTADGLEQATRPELASRHASRFVAAGVDHVVDLGCGIGSDARAFAASGLSVEAVEVDPVTAAVARANLAEWPNAHVSEGSAETVDLAKLRGAREVGGRHTGVWVDPGRRVSGVRDSAGRARRVFSLEAISPPWPQVLAWAAQVPATGAKLSPAFPHAALPPGTEAQWTSWRGEVLECAIWWGPLAQVPGRTAAVCRPGASPAIVTEADVRDAPVIGRLDEVGAWFYEADRAVVRAGLSGALPGRELAAGVGYATGSEPIDLPWARQYAVVEAMPLRVKAVRAWLRARGIGRVTVKKRGVSVDPEALRRELTTRAEGHATLVVTSVAGHPVAIVVDPATR</sequence>
<evidence type="ECO:0000259" key="1">
    <source>
        <dbReference type="Pfam" id="PF18096"/>
    </source>
</evidence>
<comment type="caution">
    <text evidence="2">The sequence shown here is derived from an EMBL/GenBank/DDBJ whole genome shotgun (WGS) entry which is preliminary data.</text>
</comment>
<dbReference type="InterPro" id="IPR041497">
    <property type="entry name" value="Thump-like"/>
</dbReference>
<dbReference type="Gene3D" id="3.40.50.150">
    <property type="entry name" value="Vaccinia Virus protein VP39"/>
    <property type="match status" value="1"/>
</dbReference>
<gene>
    <name evidence="2" type="ORF">IPF40_08445</name>
</gene>
<dbReference type="GO" id="GO:0032259">
    <property type="term" value="P:methylation"/>
    <property type="evidence" value="ECO:0007669"/>
    <property type="project" value="UniProtKB-KW"/>
</dbReference>
<dbReference type="SUPFAM" id="SSF53335">
    <property type="entry name" value="S-adenosyl-L-methionine-dependent methyltransferases"/>
    <property type="match status" value="1"/>
</dbReference>
<evidence type="ECO:0000313" key="3">
    <source>
        <dbReference type="Proteomes" id="UP000718281"/>
    </source>
</evidence>
<keyword evidence="2" id="KW-0808">Transferase</keyword>
<protein>
    <submittedName>
        <fullName evidence="2">Class I SAM-dependent methyltransferase</fullName>
    </submittedName>
</protein>
<dbReference type="EMBL" id="JADIXZ010000004">
    <property type="protein sequence ID" value="MBK6301069.1"/>
    <property type="molecule type" value="Genomic_DNA"/>
</dbReference>
<name>A0A935CDN2_9MICO</name>
<organism evidence="2 3">
    <name type="scientific">Candidatus Phosphoribacter hodrii</name>
    <dbReference type="NCBI Taxonomy" id="2953743"/>
    <lineage>
        <taxon>Bacteria</taxon>
        <taxon>Bacillati</taxon>
        <taxon>Actinomycetota</taxon>
        <taxon>Actinomycetes</taxon>
        <taxon>Micrococcales</taxon>
        <taxon>Dermatophilaceae</taxon>
        <taxon>Candidatus Phosphoribacter</taxon>
    </lineage>
</organism>
<dbReference type="CDD" id="cd02440">
    <property type="entry name" value="AdoMet_MTases"/>
    <property type="match status" value="1"/>
</dbReference>
<feature type="domain" description="THUMP-like" evidence="1">
    <location>
        <begin position="335"/>
        <end position="407"/>
    </location>
</feature>
<dbReference type="Pfam" id="PF18096">
    <property type="entry name" value="Thump_like"/>
    <property type="match status" value="1"/>
</dbReference>
<reference evidence="2 3" key="1">
    <citation type="submission" date="2020-10" db="EMBL/GenBank/DDBJ databases">
        <title>Connecting structure to function with the recovery of over 1000 high-quality activated sludge metagenome-assembled genomes encoding full-length rRNA genes using long-read sequencing.</title>
        <authorList>
            <person name="Singleton C.M."/>
            <person name="Petriglieri F."/>
            <person name="Kristensen J.M."/>
            <person name="Kirkegaard R.H."/>
            <person name="Michaelsen T.Y."/>
            <person name="Andersen M.H."/>
            <person name="Karst S.M."/>
            <person name="Dueholm M.S."/>
            <person name="Nielsen P.H."/>
            <person name="Albertsen M."/>
        </authorList>
    </citation>
    <scope>NUCLEOTIDE SEQUENCE [LARGE SCALE GENOMIC DNA]</scope>
    <source>
        <strain evidence="2">AalE_18-Q3-R2-46_BAT3C.188</strain>
    </source>
</reference>
<dbReference type="GO" id="GO:0008168">
    <property type="term" value="F:methyltransferase activity"/>
    <property type="evidence" value="ECO:0007669"/>
    <property type="project" value="UniProtKB-KW"/>
</dbReference>
<proteinExistence type="predicted"/>
<dbReference type="InterPro" id="IPR029063">
    <property type="entry name" value="SAM-dependent_MTases_sf"/>
</dbReference>
<keyword evidence="2" id="KW-0489">Methyltransferase</keyword>